<dbReference type="InterPro" id="IPR008758">
    <property type="entry name" value="Peptidase_S28"/>
</dbReference>
<protein>
    <submittedName>
        <fullName evidence="5">Serine carboxypeptidase S28</fullName>
    </submittedName>
</protein>
<dbReference type="PANTHER" id="PTHR11010:SF38">
    <property type="entry name" value="LYSOSOMAL PRO-X CARBOXYPEPTIDASE"/>
    <property type="match status" value="1"/>
</dbReference>
<evidence type="ECO:0000313" key="5">
    <source>
        <dbReference type="EMBL" id="KAG7359146.1"/>
    </source>
</evidence>
<sequence>MSTNNMTSYQNGGQHKYTPVAVGEDSDVVVLDQEASLLSSNKRKFLLGGALSLWVACVALTRNLSSNSPFMDVLLPDGRHDYRSDTFIPQWMDQVVDHFDDANDATFKQKYFTYDKFWKGPGHPIIFVLGGEDPMDDLITPFAYYYMAQKFGAMSFGVEHRYFGDSFPIVNYTNQDLVQLMTPEQAVEDFAHAAQFIRKKLGCSMDKSSKHYCPVITVAGSYPGFLSAMLRLTHPEVVDIAYATSAPLWLYSHGVDHKTYYDYVTMVADAAVPGCAAAVKETVMEFHDWAVSPDATMFEKANEIKICEGGIPEYITDSNSLELWWTEVNEIVTAHFAEADMGYYPPGPDAELERACRIFLQEGASMQEKIGNMLTMRKEWQSTGCFDMHSELPVGKKATISASDWSGMGDGIKAFMWELLSCQLLPQLTQSEESMFYPREWTLEWTANHCKERFDIDVDPDRLRNYFGFEDLTGVDHLLFINNIADGWSAASVTVPPPNSGIEVINVINGAHCSDFRGPGKNFDTPEMQAAHKKILEIIAKWLKEIKDERKQSK</sequence>
<evidence type="ECO:0000256" key="4">
    <source>
        <dbReference type="ARBA" id="ARBA00023180"/>
    </source>
</evidence>
<accession>A0A9K3LE55</accession>
<dbReference type="AlphaFoldDB" id="A0A9K3LE55"/>
<proteinExistence type="predicted"/>
<gene>
    <name evidence="5" type="ORF">IV203_015735</name>
</gene>
<reference evidence="5" key="2">
    <citation type="submission" date="2021-04" db="EMBL/GenBank/DDBJ databases">
        <authorList>
            <person name="Podell S."/>
        </authorList>
    </citation>
    <scope>NUCLEOTIDE SEQUENCE</scope>
    <source>
        <strain evidence="5">Hildebrandi</strain>
    </source>
</reference>
<evidence type="ECO:0000256" key="1">
    <source>
        <dbReference type="ARBA" id="ARBA00022670"/>
    </source>
</evidence>
<dbReference type="GO" id="GO:0070008">
    <property type="term" value="F:serine-type exopeptidase activity"/>
    <property type="evidence" value="ECO:0007669"/>
    <property type="project" value="InterPro"/>
</dbReference>
<dbReference type="GO" id="GO:0008239">
    <property type="term" value="F:dipeptidyl-peptidase activity"/>
    <property type="evidence" value="ECO:0007669"/>
    <property type="project" value="TreeGrafter"/>
</dbReference>
<keyword evidence="1" id="KW-0645">Protease</keyword>
<keyword evidence="2" id="KW-0732">Signal</keyword>
<comment type="caution">
    <text evidence="5">The sequence shown here is derived from an EMBL/GenBank/DDBJ whole genome shotgun (WGS) entry which is preliminary data.</text>
</comment>
<dbReference type="OrthoDB" id="40707at2759"/>
<dbReference type="GO" id="GO:0004180">
    <property type="term" value="F:carboxypeptidase activity"/>
    <property type="evidence" value="ECO:0007669"/>
    <property type="project" value="UniProtKB-KW"/>
</dbReference>
<dbReference type="PANTHER" id="PTHR11010">
    <property type="entry name" value="PROTEASE S28 PRO-X CARBOXYPEPTIDASE-RELATED"/>
    <property type="match status" value="1"/>
</dbReference>
<keyword evidence="4" id="KW-0325">Glycoprotein</keyword>
<organism evidence="5 6">
    <name type="scientific">Nitzschia inconspicua</name>
    <dbReference type="NCBI Taxonomy" id="303405"/>
    <lineage>
        <taxon>Eukaryota</taxon>
        <taxon>Sar</taxon>
        <taxon>Stramenopiles</taxon>
        <taxon>Ochrophyta</taxon>
        <taxon>Bacillariophyta</taxon>
        <taxon>Bacillariophyceae</taxon>
        <taxon>Bacillariophycidae</taxon>
        <taxon>Bacillariales</taxon>
        <taxon>Bacillariaceae</taxon>
        <taxon>Nitzschia</taxon>
    </lineage>
</organism>
<dbReference type="EMBL" id="JAGRRH010000014">
    <property type="protein sequence ID" value="KAG7359146.1"/>
    <property type="molecule type" value="Genomic_DNA"/>
</dbReference>
<name>A0A9K3LE55_9STRA</name>
<evidence type="ECO:0000313" key="6">
    <source>
        <dbReference type="Proteomes" id="UP000693970"/>
    </source>
</evidence>
<keyword evidence="6" id="KW-1185">Reference proteome</keyword>
<reference evidence="5" key="1">
    <citation type="journal article" date="2021" name="Sci. Rep.">
        <title>Diploid genomic architecture of Nitzschia inconspicua, an elite biomass production diatom.</title>
        <authorList>
            <person name="Oliver A."/>
            <person name="Podell S."/>
            <person name="Pinowska A."/>
            <person name="Traller J.C."/>
            <person name="Smith S.R."/>
            <person name="McClure R."/>
            <person name="Beliaev A."/>
            <person name="Bohutskyi P."/>
            <person name="Hill E.A."/>
            <person name="Rabines A."/>
            <person name="Zheng H."/>
            <person name="Allen L.Z."/>
            <person name="Kuo A."/>
            <person name="Grigoriev I.V."/>
            <person name="Allen A.E."/>
            <person name="Hazlebeck D."/>
            <person name="Allen E.E."/>
        </authorList>
    </citation>
    <scope>NUCLEOTIDE SEQUENCE</scope>
    <source>
        <strain evidence="5">Hildebrandi</strain>
    </source>
</reference>
<evidence type="ECO:0000256" key="3">
    <source>
        <dbReference type="ARBA" id="ARBA00022801"/>
    </source>
</evidence>
<keyword evidence="5" id="KW-0121">Carboxypeptidase</keyword>
<dbReference type="GO" id="GO:0006508">
    <property type="term" value="P:proteolysis"/>
    <property type="evidence" value="ECO:0007669"/>
    <property type="project" value="UniProtKB-KW"/>
</dbReference>
<evidence type="ECO:0000256" key="2">
    <source>
        <dbReference type="ARBA" id="ARBA00022729"/>
    </source>
</evidence>
<keyword evidence="3" id="KW-0378">Hydrolase</keyword>
<dbReference type="Pfam" id="PF05577">
    <property type="entry name" value="Peptidase_S28"/>
    <property type="match status" value="1"/>
</dbReference>
<dbReference type="Proteomes" id="UP000693970">
    <property type="component" value="Unassembled WGS sequence"/>
</dbReference>